<dbReference type="AlphaFoldDB" id="A0A9P8BVU9"/>
<accession>A0A9P8BVU9</accession>
<sequence length="274" mass="30251">MNIIASLATIAMAIGLATATIAMAIGLATATTQHPEAGTHVQTFGTPRFHVSAFREDTYSDATTIIPKTLESDSTVVPHSIDQEGRSSFFVSTHEISVEREPYSWDFETYSQSNYIADRQRFNGDGCVNIHCVEVRGYKGLPNKAYIFYEGDDCYGAVIFRTTDEMRDQIKQPFKPCSIRVQYLSNHSVSGNSSSGSDLILFGQPWYKGSSSAKLSGKKCHRLNGQGVLSYKAKANQTYTFYRDTGCKGKVLEKSNGPNSRTNAYTTPLSVRIE</sequence>
<dbReference type="OrthoDB" id="2397162at2759"/>
<keyword evidence="3" id="KW-1185">Reference proteome</keyword>
<comment type="caution">
    <text evidence="2">The sequence shown here is derived from an EMBL/GenBank/DDBJ whole genome shotgun (WGS) entry which is preliminary data.</text>
</comment>
<reference evidence="2" key="1">
    <citation type="submission" date="2021-06" db="EMBL/GenBank/DDBJ databases">
        <title>Genome Sequence of Mortierella hyaline Strain SCG-10, a Cold-Adapted, Nitrate-Reducing Fungus Isolated from Soil in Minnesota, USA.</title>
        <authorList>
            <person name="Aldossari N."/>
        </authorList>
    </citation>
    <scope>NUCLEOTIDE SEQUENCE</scope>
    <source>
        <strain evidence="2">SCG-10</strain>
    </source>
</reference>
<evidence type="ECO:0000256" key="1">
    <source>
        <dbReference type="SAM" id="SignalP"/>
    </source>
</evidence>
<evidence type="ECO:0000313" key="3">
    <source>
        <dbReference type="Proteomes" id="UP000707451"/>
    </source>
</evidence>
<name>A0A9P8BVU9_9FUNG</name>
<gene>
    <name evidence="2" type="ORF">KI688_008410</name>
</gene>
<feature type="chain" id="PRO_5040443668" evidence="1">
    <location>
        <begin position="20"/>
        <end position="274"/>
    </location>
</feature>
<organism evidence="2 3">
    <name type="scientific">Linnemannia hyalina</name>
    <dbReference type="NCBI Taxonomy" id="64524"/>
    <lineage>
        <taxon>Eukaryota</taxon>
        <taxon>Fungi</taxon>
        <taxon>Fungi incertae sedis</taxon>
        <taxon>Mucoromycota</taxon>
        <taxon>Mortierellomycotina</taxon>
        <taxon>Mortierellomycetes</taxon>
        <taxon>Mortierellales</taxon>
        <taxon>Mortierellaceae</taxon>
        <taxon>Linnemannia</taxon>
    </lineage>
</organism>
<keyword evidence="1" id="KW-0732">Signal</keyword>
<proteinExistence type="predicted"/>
<protein>
    <submittedName>
        <fullName evidence="2">Uncharacterized protein</fullName>
    </submittedName>
</protein>
<dbReference type="EMBL" id="JAHRHY010000003">
    <property type="protein sequence ID" value="KAG9070869.1"/>
    <property type="molecule type" value="Genomic_DNA"/>
</dbReference>
<feature type="signal peptide" evidence="1">
    <location>
        <begin position="1"/>
        <end position="19"/>
    </location>
</feature>
<evidence type="ECO:0000313" key="2">
    <source>
        <dbReference type="EMBL" id="KAG9070869.1"/>
    </source>
</evidence>
<dbReference type="Proteomes" id="UP000707451">
    <property type="component" value="Unassembled WGS sequence"/>
</dbReference>